<keyword evidence="6" id="KW-0732">Signal</keyword>
<dbReference type="GO" id="GO:0005199">
    <property type="term" value="F:structural constituent of cell wall"/>
    <property type="evidence" value="ECO:0007669"/>
    <property type="project" value="InterPro"/>
</dbReference>
<comment type="caution">
    <text evidence="7">The sequence shown here is derived from an EMBL/GenBank/DDBJ whole genome shotgun (WGS) entry which is preliminary data.</text>
</comment>
<organism evidence="7 8">
    <name type="scientific">Trametes pubescens</name>
    <name type="common">White-rot fungus</name>
    <dbReference type="NCBI Taxonomy" id="154538"/>
    <lineage>
        <taxon>Eukaryota</taxon>
        <taxon>Fungi</taxon>
        <taxon>Dikarya</taxon>
        <taxon>Basidiomycota</taxon>
        <taxon>Agaricomycotina</taxon>
        <taxon>Agaricomycetes</taxon>
        <taxon>Polyporales</taxon>
        <taxon>Polyporaceae</taxon>
        <taxon>Trametes</taxon>
    </lineage>
</organism>
<keyword evidence="5 6" id="KW-1015">Disulfide bond</keyword>
<keyword evidence="4 6" id="KW-0964">Secreted</keyword>
<dbReference type="InterPro" id="IPR001338">
    <property type="entry name" value="Class_I_Hydrophobin"/>
</dbReference>
<name>A0A1M2W6K6_TRAPU</name>
<evidence type="ECO:0000313" key="8">
    <source>
        <dbReference type="Proteomes" id="UP000184267"/>
    </source>
</evidence>
<dbReference type="STRING" id="154538.A0A1M2W6K6"/>
<accession>A0A1M2W6K6</accession>
<dbReference type="Pfam" id="PF01185">
    <property type="entry name" value="Hydrophobin"/>
    <property type="match status" value="1"/>
</dbReference>
<sequence>MFAKLTSAFAAFAILATATAMPQAAGSCSTGTLQCCNSVEAAGSAAVAPILAALGVVVQDLNIPVGLSCSGVTGVGVGGSDSW</sequence>
<keyword evidence="3 6" id="KW-0134">Cell wall</keyword>
<keyword evidence="8" id="KW-1185">Reference proteome</keyword>
<reference evidence="7 8" key="1">
    <citation type="submission" date="2016-10" db="EMBL/GenBank/DDBJ databases">
        <title>Genome sequence of the basidiomycete white-rot fungus Trametes pubescens.</title>
        <authorList>
            <person name="Makela M.R."/>
            <person name="Granchi Z."/>
            <person name="Peng M."/>
            <person name="De Vries R.P."/>
            <person name="Grigoriev I."/>
            <person name="Riley R."/>
            <person name="Hilden K."/>
        </authorList>
    </citation>
    <scope>NUCLEOTIDE SEQUENCE [LARGE SCALE GENOMIC DNA]</scope>
    <source>
        <strain evidence="7 8">FBCC735</strain>
    </source>
</reference>
<evidence type="ECO:0000256" key="4">
    <source>
        <dbReference type="ARBA" id="ARBA00022525"/>
    </source>
</evidence>
<dbReference type="SMART" id="SM00075">
    <property type="entry name" value="HYDRO"/>
    <property type="match status" value="1"/>
</dbReference>
<dbReference type="AlphaFoldDB" id="A0A1M2W6K6"/>
<protein>
    <recommendedName>
        <fullName evidence="6">Hydrophobin</fullName>
    </recommendedName>
</protein>
<evidence type="ECO:0000256" key="5">
    <source>
        <dbReference type="ARBA" id="ARBA00023157"/>
    </source>
</evidence>
<dbReference type="OrthoDB" id="4225815at2759"/>
<evidence type="ECO:0000256" key="3">
    <source>
        <dbReference type="ARBA" id="ARBA00022512"/>
    </source>
</evidence>
<dbReference type="EMBL" id="MNAD01000165">
    <property type="protein sequence ID" value="OJT15402.1"/>
    <property type="molecule type" value="Genomic_DNA"/>
</dbReference>
<feature type="chain" id="PRO_5013985418" description="Hydrophobin" evidence="6">
    <location>
        <begin position="21"/>
        <end position="83"/>
    </location>
</feature>
<dbReference type="Proteomes" id="UP000184267">
    <property type="component" value="Unassembled WGS sequence"/>
</dbReference>
<feature type="signal peptide" evidence="6">
    <location>
        <begin position="1"/>
        <end position="20"/>
    </location>
</feature>
<evidence type="ECO:0000256" key="6">
    <source>
        <dbReference type="RuleBase" id="RU365009"/>
    </source>
</evidence>
<evidence type="ECO:0000256" key="1">
    <source>
        <dbReference type="ARBA" id="ARBA00004191"/>
    </source>
</evidence>
<evidence type="ECO:0000256" key="2">
    <source>
        <dbReference type="ARBA" id="ARBA00010446"/>
    </source>
</evidence>
<gene>
    <name evidence="7" type="ORF">TRAPUB_8031</name>
</gene>
<dbReference type="GO" id="GO:0009277">
    <property type="term" value="C:fungal-type cell wall"/>
    <property type="evidence" value="ECO:0007669"/>
    <property type="project" value="InterPro"/>
</dbReference>
<comment type="similarity">
    <text evidence="2 6">Belongs to the fungal hydrophobin family.</text>
</comment>
<evidence type="ECO:0000313" key="7">
    <source>
        <dbReference type="EMBL" id="OJT15402.1"/>
    </source>
</evidence>
<dbReference type="PROSITE" id="PS51257">
    <property type="entry name" value="PROKAR_LIPOPROTEIN"/>
    <property type="match status" value="1"/>
</dbReference>
<comment type="subcellular location">
    <subcellularLocation>
        <location evidence="1 6">Secreted</location>
        <location evidence="1 6">Cell wall</location>
    </subcellularLocation>
</comment>
<proteinExistence type="inferred from homology"/>
<dbReference type="CDD" id="cd23507">
    <property type="entry name" value="hydrophobin_I"/>
    <property type="match status" value="1"/>
</dbReference>